<dbReference type="AlphaFoldDB" id="A0A914W1I5"/>
<dbReference type="InterPro" id="IPR051997">
    <property type="entry name" value="STK_NEK"/>
</dbReference>
<feature type="repeat" description="RCC1" evidence="15">
    <location>
        <begin position="320"/>
        <end position="378"/>
    </location>
</feature>
<dbReference type="InterPro" id="IPR000719">
    <property type="entry name" value="Prot_kinase_dom"/>
</dbReference>
<evidence type="ECO:0000256" key="16">
    <source>
        <dbReference type="SAM" id="MobiDB-lite"/>
    </source>
</evidence>
<feature type="repeat" description="RCC1" evidence="15">
    <location>
        <begin position="379"/>
        <end position="448"/>
    </location>
</feature>
<dbReference type="GO" id="GO:0005524">
    <property type="term" value="F:ATP binding"/>
    <property type="evidence" value="ECO:0007669"/>
    <property type="project" value="UniProtKB-KW"/>
</dbReference>
<keyword evidence="13" id="KW-0067">ATP-binding</keyword>
<dbReference type="InterPro" id="IPR011009">
    <property type="entry name" value="Kinase-like_dom_sf"/>
</dbReference>
<reference evidence="19" key="1">
    <citation type="submission" date="2022-11" db="UniProtKB">
        <authorList>
            <consortium name="WormBaseParasite"/>
        </authorList>
    </citation>
    <scope>IDENTIFICATION</scope>
</reference>
<dbReference type="PRINTS" id="PR00633">
    <property type="entry name" value="RCCNDNSATION"/>
</dbReference>
<dbReference type="Gene3D" id="1.10.510.10">
    <property type="entry name" value="Transferase(Phosphotransferase) domain 1"/>
    <property type="match status" value="1"/>
</dbReference>
<evidence type="ECO:0000256" key="15">
    <source>
        <dbReference type="PROSITE-ProRule" id="PRU00235"/>
    </source>
</evidence>
<dbReference type="PROSITE" id="PS00626">
    <property type="entry name" value="RCC1_2"/>
    <property type="match status" value="1"/>
</dbReference>
<dbReference type="SMART" id="SM00220">
    <property type="entry name" value="S_TKc"/>
    <property type="match status" value="1"/>
</dbReference>
<evidence type="ECO:0000313" key="18">
    <source>
        <dbReference type="Proteomes" id="UP000887566"/>
    </source>
</evidence>
<evidence type="ECO:0000256" key="5">
    <source>
        <dbReference type="ARBA" id="ARBA00022490"/>
    </source>
</evidence>
<evidence type="ECO:0000256" key="13">
    <source>
        <dbReference type="ARBA" id="ARBA00022840"/>
    </source>
</evidence>
<organism evidence="18 19">
    <name type="scientific">Plectus sambesii</name>
    <dbReference type="NCBI Taxonomy" id="2011161"/>
    <lineage>
        <taxon>Eukaryota</taxon>
        <taxon>Metazoa</taxon>
        <taxon>Ecdysozoa</taxon>
        <taxon>Nematoda</taxon>
        <taxon>Chromadorea</taxon>
        <taxon>Plectida</taxon>
        <taxon>Plectina</taxon>
        <taxon>Plectoidea</taxon>
        <taxon>Plectidae</taxon>
        <taxon>Plectus</taxon>
    </lineage>
</organism>
<evidence type="ECO:0000256" key="6">
    <source>
        <dbReference type="ARBA" id="ARBA00022527"/>
    </source>
</evidence>
<comment type="cofactor">
    <cofactor evidence="1">
        <name>Mg(2+)</name>
        <dbReference type="ChEBI" id="CHEBI:18420"/>
    </cofactor>
</comment>
<evidence type="ECO:0000256" key="3">
    <source>
        <dbReference type="ARBA" id="ARBA00010886"/>
    </source>
</evidence>
<dbReference type="Proteomes" id="UP000887566">
    <property type="component" value="Unplaced"/>
</dbReference>
<dbReference type="WBParaSite" id="PSAMB.scaffold283size59227.g4374.t1">
    <property type="protein sequence ID" value="PSAMB.scaffold283size59227.g4374.t1"/>
    <property type="gene ID" value="PSAMB.scaffold283size59227.g4374"/>
</dbReference>
<dbReference type="Pfam" id="PF25390">
    <property type="entry name" value="WD40_RLD"/>
    <property type="match status" value="1"/>
</dbReference>
<dbReference type="PROSITE" id="PS50011">
    <property type="entry name" value="PROTEIN_KINASE_DOM"/>
    <property type="match status" value="1"/>
</dbReference>
<dbReference type="SUPFAM" id="SSF56112">
    <property type="entry name" value="Protein kinase-like (PK-like)"/>
    <property type="match status" value="1"/>
</dbReference>
<dbReference type="SUPFAM" id="SSF50985">
    <property type="entry name" value="RCC1/BLIP-II"/>
    <property type="match status" value="1"/>
</dbReference>
<dbReference type="EC" id="2.7.11.1" evidence="4"/>
<accession>A0A914W1I5</accession>
<dbReference type="GO" id="GO:0046872">
    <property type="term" value="F:metal ion binding"/>
    <property type="evidence" value="ECO:0007669"/>
    <property type="project" value="UniProtKB-KW"/>
</dbReference>
<feature type="repeat" description="RCC1" evidence="15">
    <location>
        <begin position="515"/>
        <end position="567"/>
    </location>
</feature>
<keyword evidence="5" id="KW-0963">Cytoplasm</keyword>
<evidence type="ECO:0000256" key="7">
    <source>
        <dbReference type="ARBA" id="ARBA00022553"/>
    </source>
</evidence>
<dbReference type="GO" id="GO:0005737">
    <property type="term" value="C:cytoplasm"/>
    <property type="evidence" value="ECO:0007669"/>
    <property type="project" value="UniProtKB-SubCell"/>
</dbReference>
<dbReference type="PROSITE" id="PS50012">
    <property type="entry name" value="RCC1_3"/>
    <property type="match status" value="5"/>
</dbReference>
<sequence length="728" mass="79115">MQNDTLVVWKEFTITGVGDKVKREVKNEIEILSVLSHPNIIAYYTHFFGETEIFIEMEYANGGSLYAKIVEQNGVLFSEDQILWYFYQVANALLYLHEKSILHRDIKTLNIFLTKSSLAKLGDFGLSKLLSADQEMADTVVGTPYYMSPELVNGKAYDHKSDTWALGCVLHEMLTLQKTFQASNTLKLAATIVRGQFSPIDACYSSSISEIVQHCLTVDYNQRATIHEILNHSIIESKKSDFDSRIAQLYTGLYAGQREASGLTNVDQVVPIVTSVSSSLFVWGGGTVAPQMHSSFSSGTRRAIDVAIGGCQMAVVSIERELYTWTISQEELIEDAADCLGHGGTATYRTPKVVSFFEGISIRSVACGADFTVCLTESGAIFTFGSNYNGCLGVGSAEVDSFRGYLGRRLGIESEENVFAPQLMKLPAKIQLRRIVCGPDCTLLVTNDGRVLACGSNDGNKLAVNRKAEGVANQRSLTFDIPCQVKLAVCQGLAHLNIVDIATGCSHSAAVDDSGAVHTFGCNTQGQLGVGDCKARTGVSKVGGLLAGKFVERVSCGDQYTIVATQDNQIFSWGLGEHGRLGLDLSASGKDVTRSSFPRPIFGSLSRVSVLRSYGWLTAAVADKLISEKSLRTSSRMNSVETDEQSAADQFNTATSTVHLLANNFRHSRYHKRSTNDSDQEPLLESGRQSDNPCSTIRHASTLLSVPKQSYGSIAQNEPPSDSGISTI</sequence>
<name>A0A914W1I5_9BILA</name>
<evidence type="ECO:0000256" key="9">
    <source>
        <dbReference type="ARBA" id="ARBA00022723"/>
    </source>
</evidence>
<evidence type="ECO:0000256" key="14">
    <source>
        <dbReference type="ARBA" id="ARBA00022842"/>
    </source>
</evidence>
<feature type="region of interest" description="Disordered" evidence="16">
    <location>
        <begin position="669"/>
        <end position="695"/>
    </location>
</feature>
<feature type="region of interest" description="Disordered" evidence="16">
    <location>
        <begin position="708"/>
        <end position="728"/>
    </location>
</feature>
<dbReference type="InterPro" id="IPR008271">
    <property type="entry name" value="Ser/Thr_kinase_AS"/>
</dbReference>
<proteinExistence type="inferred from homology"/>
<evidence type="ECO:0000313" key="19">
    <source>
        <dbReference type="WBParaSite" id="PSAMB.scaffold283size59227.g4374.t1"/>
    </source>
</evidence>
<evidence type="ECO:0000256" key="11">
    <source>
        <dbReference type="ARBA" id="ARBA00022741"/>
    </source>
</evidence>
<evidence type="ECO:0000256" key="12">
    <source>
        <dbReference type="ARBA" id="ARBA00022777"/>
    </source>
</evidence>
<dbReference type="Pfam" id="PF00069">
    <property type="entry name" value="Pkinase"/>
    <property type="match status" value="1"/>
</dbReference>
<dbReference type="InterPro" id="IPR009091">
    <property type="entry name" value="RCC1/BLIP-II"/>
</dbReference>
<evidence type="ECO:0000256" key="1">
    <source>
        <dbReference type="ARBA" id="ARBA00001946"/>
    </source>
</evidence>
<keyword evidence="12" id="KW-0418">Kinase</keyword>
<keyword evidence="7" id="KW-0597">Phosphoprotein</keyword>
<evidence type="ECO:0000256" key="8">
    <source>
        <dbReference type="ARBA" id="ARBA00022679"/>
    </source>
</evidence>
<dbReference type="PANTHER" id="PTHR44535:SF1">
    <property type="entry name" value="SERINE_THREONINE-PROTEIN KINASE NEK9"/>
    <property type="match status" value="1"/>
</dbReference>
<evidence type="ECO:0000256" key="10">
    <source>
        <dbReference type="ARBA" id="ARBA00022737"/>
    </source>
</evidence>
<comment type="similarity">
    <text evidence="3">Belongs to the protein kinase superfamily. NEK Ser/Thr protein kinase family. NIMA subfamily.</text>
</comment>
<dbReference type="GO" id="GO:0004674">
    <property type="term" value="F:protein serine/threonine kinase activity"/>
    <property type="evidence" value="ECO:0007669"/>
    <property type="project" value="UniProtKB-KW"/>
</dbReference>
<keyword evidence="11" id="KW-0547">Nucleotide-binding</keyword>
<protein>
    <recommendedName>
        <fullName evidence="4">non-specific serine/threonine protein kinase</fullName>
        <ecNumber evidence="4">2.7.11.1</ecNumber>
    </recommendedName>
</protein>
<keyword evidence="6" id="KW-0723">Serine/threonine-protein kinase</keyword>
<keyword evidence="18" id="KW-1185">Reference proteome</keyword>
<feature type="repeat" description="RCC1" evidence="15">
    <location>
        <begin position="568"/>
        <end position="624"/>
    </location>
</feature>
<comment type="subcellular location">
    <subcellularLocation>
        <location evidence="2">Cytoplasm</location>
    </subcellularLocation>
</comment>
<dbReference type="PROSITE" id="PS00108">
    <property type="entry name" value="PROTEIN_KINASE_ST"/>
    <property type="match status" value="1"/>
</dbReference>
<evidence type="ECO:0000259" key="17">
    <source>
        <dbReference type="PROSITE" id="PS50011"/>
    </source>
</evidence>
<dbReference type="Gene3D" id="3.30.200.20">
    <property type="entry name" value="Phosphorylase Kinase, domain 1"/>
    <property type="match status" value="1"/>
</dbReference>
<feature type="repeat" description="RCC1" evidence="15">
    <location>
        <begin position="449"/>
        <end position="514"/>
    </location>
</feature>
<evidence type="ECO:0000256" key="2">
    <source>
        <dbReference type="ARBA" id="ARBA00004496"/>
    </source>
</evidence>
<evidence type="ECO:0000256" key="4">
    <source>
        <dbReference type="ARBA" id="ARBA00012513"/>
    </source>
</evidence>
<keyword evidence="8" id="KW-0808">Transferase</keyword>
<keyword evidence="10" id="KW-0677">Repeat</keyword>
<dbReference type="InterPro" id="IPR058923">
    <property type="entry name" value="RCC1-like_dom"/>
</dbReference>
<feature type="domain" description="Protein kinase" evidence="17">
    <location>
        <begin position="1"/>
        <end position="235"/>
    </location>
</feature>
<dbReference type="PANTHER" id="PTHR44535">
    <property type="entry name" value="PROTEIN CBG16200"/>
    <property type="match status" value="1"/>
</dbReference>
<keyword evidence="9" id="KW-0479">Metal-binding</keyword>
<keyword evidence="14" id="KW-0460">Magnesium</keyword>
<dbReference type="CDD" id="cd08215">
    <property type="entry name" value="STKc_Nek"/>
    <property type="match status" value="1"/>
</dbReference>
<dbReference type="Gene3D" id="2.130.10.30">
    <property type="entry name" value="Regulator of chromosome condensation 1/beta-lactamase-inhibitor protein II"/>
    <property type="match status" value="2"/>
</dbReference>
<dbReference type="InterPro" id="IPR000408">
    <property type="entry name" value="Reg_chr_condens"/>
</dbReference>